<gene>
    <name evidence="4" type="ORF">SCF082_LOCUS21093</name>
</gene>
<dbReference type="InterPro" id="IPR003450">
    <property type="entry name" value="Replication_origin-bd"/>
</dbReference>
<feature type="compositionally biased region" description="Acidic residues" evidence="1">
    <location>
        <begin position="1556"/>
        <end position="1570"/>
    </location>
</feature>
<proteinExistence type="predicted"/>
<feature type="transmembrane region" description="Helical" evidence="2">
    <location>
        <begin position="2141"/>
        <end position="2159"/>
    </location>
</feature>
<evidence type="ECO:0000259" key="3">
    <source>
        <dbReference type="Pfam" id="PF02399"/>
    </source>
</evidence>
<reference evidence="4 5" key="1">
    <citation type="submission" date="2024-02" db="EMBL/GenBank/DDBJ databases">
        <authorList>
            <person name="Chen Y."/>
            <person name="Shah S."/>
            <person name="Dougan E. K."/>
            <person name="Thang M."/>
            <person name="Chan C."/>
        </authorList>
    </citation>
    <scope>NUCLEOTIDE SEQUENCE [LARGE SCALE GENOMIC DNA]</scope>
</reference>
<evidence type="ECO:0000256" key="1">
    <source>
        <dbReference type="SAM" id="MobiDB-lite"/>
    </source>
</evidence>
<organism evidence="4 5">
    <name type="scientific">Durusdinium trenchii</name>
    <dbReference type="NCBI Taxonomy" id="1381693"/>
    <lineage>
        <taxon>Eukaryota</taxon>
        <taxon>Sar</taxon>
        <taxon>Alveolata</taxon>
        <taxon>Dinophyceae</taxon>
        <taxon>Suessiales</taxon>
        <taxon>Symbiodiniaceae</taxon>
        <taxon>Durusdinium</taxon>
    </lineage>
</organism>
<feature type="transmembrane region" description="Helical" evidence="2">
    <location>
        <begin position="2165"/>
        <end position="2184"/>
    </location>
</feature>
<feature type="region of interest" description="Disordered" evidence="1">
    <location>
        <begin position="1482"/>
        <end position="1507"/>
    </location>
</feature>
<feature type="transmembrane region" description="Helical" evidence="2">
    <location>
        <begin position="2099"/>
        <end position="2120"/>
    </location>
</feature>
<dbReference type="Gene3D" id="3.40.50.300">
    <property type="entry name" value="P-loop containing nucleotide triphosphate hydrolases"/>
    <property type="match status" value="1"/>
</dbReference>
<dbReference type="SUPFAM" id="SSF52540">
    <property type="entry name" value="P-loop containing nucleoside triphosphate hydrolases"/>
    <property type="match status" value="1"/>
</dbReference>
<feature type="region of interest" description="Disordered" evidence="1">
    <location>
        <begin position="1933"/>
        <end position="1955"/>
    </location>
</feature>
<feature type="region of interest" description="Disordered" evidence="1">
    <location>
        <begin position="1555"/>
        <end position="1591"/>
    </location>
</feature>
<feature type="transmembrane region" description="Helical" evidence="2">
    <location>
        <begin position="2058"/>
        <end position="2079"/>
    </location>
</feature>
<protein>
    <submittedName>
        <fullName evidence="4">Replication origin-binding protein (OBP)</fullName>
    </submittedName>
</protein>
<feature type="region of interest" description="Disordered" evidence="1">
    <location>
        <begin position="1990"/>
        <end position="2010"/>
    </location>
</feature>
<dbReference type="InterPro" id="IPR027417">
    <property type="entry name" value="P-loop_NTPase"/>
</dbReference>
<feature type="compositionally biased region" description="Basic and acidic residues" evidence="1">
    <location>
        <begin position="1944"/>
        <end position="1953"/>
    </location>
</feature>
<feature type="transmembrane region" description="Helical" evidence="2">
    <location>
        <begin position="2218"/>
        <end position="2235"/>
    </location>
</feature>
<evidence type="ECO:0000256" key="2">
    <source>
        <dbReference type="SAM" id="Phobius"/>
    </source>
</evidence>
<keyword evidence="5" id="KW-1185">Reference proteome</keyword>
<comment type="caution">
    <text evidence="4">The sequence shown here is derived from an EMBL/GenBank/DDBJ whole genome shotgun (WGS) entry which is preliminary data.</text>
</comment>
<feature type="transmembrane region" description="Helical" evidence="2">
    <location>
        <begin position="2255"/>
        <end position="2278"/>
    </location>
</feature>
<feature type="transmembrane region" description="Helical" evidence="2">
    <location>
        <begin position="1648"/>
        <end position="1672"/>
    </location>
</feature>
<feature type="transmembrane region" description="Helical" evidence="2">
    <location>
        <begin position="1964"/>
        <end position="1983"/>
    </location>
</feature>
<dbReference type="Pfam" id="PF02399">
    <property type="entry name" value="Herpes_ori_bp"/>
    <property type="match status" value="1"/>
</dbReference>
<name>A0ABP0L9E5_9DINO</name>
<dbReference type="Proteomes" id="UP001642464">
    <property type="component" value="Unassembled WGS sequence"/>
</dbReference>
<sequence>MAVDHALAEVQLTVLPHEPSDPELGKLVYNGAPIDDELRRRVPPREGSIAWFVALGMNPNGEKVNHRSTIDRRDKHTGREDMVPWFRSRGHAFYTRASEKRGLKAKFGRRYTGDGGRDDEIHWKSTPLRWEATPAERAAGGLLLTNEYNKRRPLYDEKDGTLIRRPSMLCVLARHFSLPRNNRYERSSNVYTIVNDEASMTHLMRQDGPANRHYDEHVFSDTPHRFFLDIEKDLDDPATSSARIKAMRRGLATVFVPVLIKFFRKEFGLALAPRNFFVTDASLVRVKFSTHVVIVPDDKNYFRTRADSFVAAVLLEQFCREESTVNPVFREWYFTSDAREETVVDWSIYGVGARGMRMPGSCKLSNLYLGTNLSACRVFVPTPARYDDNWQDYMVSAYSSVGVHPKIHVTDAKCEAAIAYINECRRSNTVAAPAFKNIANALRISGKFGSSTLPIASSLPGVVSSRPGVSAWTTPTDRILQDIRESSRGPTAEMDDFDRSIAEQAKAQYERYCQIAHAILLDVARAIHPDADVTDARIDEDDCVASLQFRPKCNVDGATPRLCYHGCYSESSGHYVVLKCTADFAVTYFCHRCRETKVVLRSPLRNECAMEANTSDHCPVDMKPGRLDYALLGPPDYDAGEKDIYMRHIRPFPDTKRYYDDPQRKATVVLHGGMGTGKTQTTKAYLANLRAEHPEVSVLAISFRRMLASMFASAFGLTNYTDPEVKGKIGRCDNLAVQLESLHKVIEWQPRQDIVDDLEMEETHGYGSRVMGKLERVWDVLVIDEVESVIEQFNSDTMRNKIELTHFVLSVLVREAKVLIVADADIGYRTWWFLRKYRSNRNTPFVADILRTGDNVCPIPALQYHRNHHVAISTTYIEHAGEWEFLKQLLVDLIDKRKRVFFFSNAAAHMAHVREFILREIHARLDQVRRTTVEDWEGDEMPEEMDFLSDLATAVYMISAKTSNSQKLTATNCNVTWCQFRLLMISPTVGAGIDFSEEHFDVAYGYGSSKSNTARGLMQMKGRVRRLRDKVCHLFLPDSPSPQGNPATNRPRNVNDAILQHDNERKNHISGIMDLQRVINGAMIFSAHVAPRDLVTLRALNTVAQNKSAFDFRRELLNVIQNADPDAEYRFDSACDIARNQSLVAHFHAIRDDVDKKDRTILAAQKDVNPEDYKTMKALDEKGAAPEDETAPILERNKFRHFYGIDEGVGEKDFEEIYEAAQGNKACELVSNMTSIMYTSTRATMKRSRDYHGVHMRSLELPGGREKKLQMAGDDLDETHFHRRRLWCIELFFLAGYEVPIAQNPDPDHYGIIHGNYVSHPTLCYQRIADNPEMLSRVKQGIHLYTKKKGGKGTEVYVGEHPTQTPKRIQNLAKNVLLDWFGINCVKKQPGNKDIPCPDHHSRIKNPFYDPEEEDRKLRGREYINCNCAKSLDGSLEAQLRRTRARLTVLAKSKNECLKRSLDLVTEQCEALNTGHMAFTRGKTRSEWRPTRNPPAPLPEPQNEETDLEEIEEALRKRRRTMLNQQLPGLVVGATIQQESQGEFDPIANFVGTAATEEEEDEEHDQEEDDHSALESDVSGHRKRKRSKDAAKRAMKSRYDVIAKEWPDIKRRYVGRDPYTEMSATEFVGNLLTRTMKLRTRFKSKHDVDYRTVLIIALVLASIGGLLMWFFFGDDAPLFLGEGPTPPATEPPQEEEETGLSAAAITAIVICGVIVLGLLFGPSIRLRYKKFVLLNELRRIRGSGESTTDAEKRIRSAAWKDQREFCSKYLNDNGKRHPGSYGKWSDFKSAYKAQIEEKYGKEAATDDLYRRLHFYYRGISFKEAGYLALSPNRFLPDMSRLADEIKKTKLGTEKAKRLNQVWTDANLFVRSGNAAFRYMISTADTGYAFYTYDELQRNINEGRKKLRMGPVRITLKQQNEVLMASKEGNWFGDTNIFPEGPPDNETRDAALGKKEHHHKKVNKNLLAACAVALVTTLVLVIVLRNGRGEEEGGYTDPGSGGNEPPSSSGGSRDTLAIALSCAAVAIAGLVFWFLRRKVPQYVGIVNEMEKQVTHNDEIAMKTLIAFTAILLTLNIVSVVKRRKLQPLTIDTSLLKQFEPSVVVASISMAALTAAPFFLFLDTNDPQDMHTYVYCYQISRMTYCQYIGLVALFITAMLIVSNRLFYFNWMMVFSVSIMAMTLISLKPTFSVDGAPHILAIIAGVSALVMFMLFSGRGPVWVLLLMLIPGLAVFIWYSQQDRRGEVVDMRLGIPLQALYLTGSIMPVAVFAAWLLALPWIPKQWYARHFIDA</sequence>
<feature type="transmembrane region" description="Helical" evidence="2">
    <location>
        <begin position="2196"/>
        <end position="2212"/>
    </location>
</feature>
<evidence type="ECO:0000313" key="5">
    <source>
        <dbReference type="Proteomes" id="UP001642464"/>
    </source>
</evidence>
<feature type="transmembrane region" description="Helical" evidence="2">
    <location>
        <begin position="1700"/>
        <end position="1720"/>
    </location>
</feature>
<accession>A0ABP0L9E5</accession>
<keyword evidence="2" id="KW-0812">Transmembrane</keyword>
<feature type="domain" description="Replication origin-binding protein" evidence="3">
    <location>
        <begin position="662"/>
        <end position="842"/>
    </location>
</feature>
<keyword evidence="2" id="KW-1133">Transmembrane helix</keyword>
<feature type="transmembrane region" description="Helical" evidence="2">
    <location>
        <begin position="2015"/>
        <end position="2034"/>
    </location>
</feature>
<dbReference type="EMBL" id="CAXAMM010014914">
    <property type="protein sequence ID" value="CAK9034970.1"/>
    <property type="molecule type" value="Genomic_DNA"/>
</dbReference>
<evidence type="ECO:0000313" key="4">
    <source>
        <dbReference type="EMBL" id="CAK9034970.1"/>
    </source>
</evidence>
<keyword evidence="2" id="KW-0472">Membrane</keyword>
<feature type="compositionally biased region" description="Basic and acidic residues" evidence="1">
    <location>
        <begin position="1571"/>
        <end position="1580"/>
    </location>
</feature>